<dbReference type="Proteomes" id="UP000696280">
    <property type="component" value="Unassembled WGS sequence"/>
</dbReference>
<comment type="caution">
    <text evidence="2">The sequence shown here is derived from an EMBL/GenBank/DDBJ whole genome shotgun (WGS) entry which is preliminary data.</text>
</comment>
<gene>
    <name evidence="2" type="ORF">HYFRA_00006076</name>
</gene>
<proteinExistence type="predicted"/>
<feature type="region of interest" description="Disordered" evidence="1">
    <location>
        <begin position="30"/>
        <end position="53"/>
    </location>
</feature>
<dbReference type="AlphaFoldDB" id="A0A9N9KXK5"/>
<evidence type="ECO:0000313" key="2">
    <source>
        <dbReference type="EMBL" id="CAG8954448.1"/>
    </source>
</evidence>
<organism evidence="2 3">
    <name type="scientific">Hymenoscyphus fraxineus</name>
    <dbReference type="NCBI Taxonomy" id="746836"/>
    <lineage>
        <taxon>Eukaryota</taxon>
        <taxon>Fungi</taxon>
        <taxon>Dikarya</taxon>
        <taxon>Ascomycota</taxon>
        <taxon>Pezizomycotina</taxon>
        <taxon>Leotiomycetes</taxon>
        <taxon>Helotiales</taxon>
        <taxon>Helotiaceae</taxon>
        <taxon>Hymenoscyphus</taxon>
    </lineage>
</organism>
<keyword evidence="3" id="KW-1185">Reference proteome</keyword>
<evidence type="ECO:0000256" key="1">
    <source>
        <dbReference type="SAM" id="MobiDB-lite"/>
    </source>
</evidence>
<sequence length="97" mass="11022">MFNNSTVSKPYHRKLNCKESDRLLSSWSYTPDHRLRGTRGSRTSIGGVGHDTTNIRGMQQALCTSRVTNEDPQRPHLVLLPASKQYCDTSRERALHP</sequence>
<evidence type="ECO:0000313" key="3">
    <source>
        <dbReference type="Proteomes" id="UP000696280"/>
    </source>
</evidence>
<reference evidence="2" key="1">
    <citation type="submission" date="2021-07" db="EMBL/GenBank/DDBJ databases">
        <authorList>
            <person name="Durling M."/>
        </authorList>
    </citation>
    <scope>NUCLEOTIDE SEQUENCE</scope>
</reference>
<name>A0A9N9KXK5_9HELO</name>
<protein>
    <submittedName>
        <fullName evidence="2">Uncharacterized protein</fullName>
    </submittedName>
</protein>
<dbReference type="EMBL" id="CAJVRL010000056">
    <property type="protein sequence ID" value="CAG8954448.1"/>
    <property type="molecule type" value="Genomic_DNA"/>
</dbReference>
<accession>A0A9N9KXK5</accession>